<dbReference type="GO" id="GO:0005829">
    <property type="term" value="C:cytosol"/>
    <property type="evidence" value="ECO:0007669"/>
    <property type="project" value="TreeGrafter"/>
</dbReference>
<comment type="function">
    <text evidence="6">A translational regulator that binds mRNA to regulate translation initiation and/or mRNA stability. Usually binds in the 5'-UTR at or near the Shine-Dalgarno sequence preventing ribosome-binding, thus repressing translation. Its main target seems to be the major flagellin gene, while its function is anatagonized by FliW.</text>
</comment>
<reference evidence="7" key="1">
    <citation type="journal article" date="2021" name="mSystems">
        <title>Bacteria and Archaea Synergistically Convert Glycine Betaine to Biogenic Methane in the Formosa Cold Seep of the South China Sea.</title>
        <authorList>
            <person name="Li L."/>
            <person name="Zhang W."/>
            <person name="Zhang S."/>
            <person name="Song L."/>
            <person name="Sun Q."/>
            <person name="Zhang H."/>
            <person name="Xiang H."/>
            <person name="Dong X."/>
        </authorList>
    </citation>
    <scope>NUCLEOTIDE SEQUENCE</scope>
    <source>
        <strain evidence="7">ZWT</strain>
    </source>
</reference>
<evidence type="ECO:0000256" key="4">
    <source>
        <dbReference type="ARBA" id="ARBA00022845"/>
    </source>
</evidence>
<comment type="subunit">
    <text evidence="6">Homodimer; the beta-strands of each monomer intercalate to form a hydrophobic core, while the alpha-helices form wings that extend away from the core.</text>
</comment>
<evidence type="ECO:0000313" key="7">
    <source>
        <dbReference type="EMBL" id="MCM1988111.1"/>
    </source>
</evidence>
<protein>
    <recommendedName>
        <fullName evidence="6">Translational regulator CsrA</fullName>
    </recommendedName>
</protein>
<dbReference type="PANTHER" id="PTHR34984">
    <property type="entry name" value="CARBON STORAGE REGULATOR"/>
    <property type="match status" value="1"/>
</dbReference>
<dbReference type="GO" id="GO:1902208">
    <property type="term" value="P:regulation of bacterial-type flagellum assembly"/>
    <property type="evidence" value="ECO:0007669"/>
    <property type="project" value="UniProtKB-UniRule"/>
</dbReference>
<keyword evidence="1 6" id="KW-0963">Cytoplasm</keyword>
<dbReference type="Gene3D" id="2.60.40.4380">
    <property type="entry name" value="Translational regulator CsrA"/>
    <property type="match status" value="1"/>
</dbReference>
<dbReference type="Proteomes" id="UP001056429">
    <property type="component" value="Unassembled WGS sequence"/>
</dbReference>
<dbReference type="NCBIfam" id="TIGR00202">
    <property type="entry name" value="csrA"/>
    <property type="match status" value="1"/>
</dbReference>
<reference evidence="7" key="2">
    <citation type="submission" date="2021-04" db="EMBL/GenBank/DDBJ databases">
        <authorList>
            <person name="Dong X."/>
        </authorList>
    </citation>
    <scope>NUCLEOTIDE SEQUENCE</scope>
    <source>
        <strain evidence="7">ZWT</strain>
    </source>
</reference>
<gene>
    <name evidence="6 7" type="primary">csrA</name>
    <name evidence="7" type="ORF">KDK92_00040</name>
</gene>
<dbReference type="AlphaFoldDB" id="A0A9J6NUG7"/>
<dbReference type="GO" id="GO:0006402">
    <property type="term" value="P:mRNA catabolic process"/>
    <property type="evidence" value="ECO:0007669"/>
    <property type="project" value="InterPro"/>
</dbReference>
<comment type="similarity">
    <text evidence="6">Belongs to the CsrA/RsmA family.</text>
</comment>
<dbReference type="Pfam" id="PF02599">
    <property type="entry name" value="CsrA"/>
    <property type="match status" value="1"/>
</dbReference>
<keyword evidence="5 6" id="KW-0694">RNA-binding</keyword>
<evidence type="ECO:0000256" key="3">
    <source>
        <dbReference type="ARBA" id="ARBA00022795"/>
    </source>
</evidence>
<name>A0A9J6NUG7_9CLOT</name>
<evidence type="ECO:0000256" key="2">
    <source>
        <dbReference type="ARBA" id="ARBA00022491"/>
    </source>
</evidence>
<dbReference type="InterPro" id="IPR003751">
    <property type="entry name" value="CsrA"/>
</dbReference>
<evidence type="ECO:0000313" key="8">
    <source>
        <dbReference type="Proteomes" id="UP001056429"/>
    </source>
</evidence>
<dbReference type="GO" id="GO:0048027">
    <property type="term" value="F:mRNA 5'-UTR binding"/>
    <property type="evidence" value="ECO:0007669"/>
    <property type="project" value="UniProtKB-UniRule"/>
</dbReference>
<accession>A0A9J6NUG7</accession>
<keyword evidence="8" id="KW-1185">Reference proteome</keyword>
<keyword evidence="2 6" id="KW-0678">Repressor</keyword>
<dbReference type="GO" id="GO:0006109">
    <property type="term" value="P:regulation of carbohydrate metabolic process"/>
    <property type="evidence" value="ECO:0007669"/>
    <property type="project" value="InterPro"/>
</dbReference>
<comment type="subcellular location">
    <subcellularLocation>
        <location evidence="6">Cytoplasm</location>
    </subcellularLocation>
</comment>
<evidence type="ECO:0000256" key="1">
    <source>
        <dbReference type="ARBA" id="ARBA00022490"/>
    </source>
</evidence>
<keyword evidence="4 6" id="KW-0810">Translation regulation</keyword>
<comment type="caution">
    <text evidence="7">The sequence shown here is derived from an EMBL/GenBank/DDBJ whole genome shotgun (WGS) entry which is preliminary data.</text>
</comment>
<sequence>MLVIKRKKNEGLQIGEDITIKIVGISDNAVKIAIDAPKETIILRSELLEEVMDENKNALVGDLNSLNALKDYSK</sequence>
<dbReference type="GO" id="GO:0045947">
    <property type="term" value="P:negative regulation of translational initiation"/>
    <property type="evidence" value="ECO:0007669"/>
    <property type="project" value="UniProtKB-UniRule"/>
</dbReference>
<dbReference type="PANTHER" id="PTHR34984:SF1">
    <property type="entry name" value="CARBON STORAGE REGULATOR"/>
    <property type="match status" value="1"/>
</dbReference>
<evidence type="ECO:0000256" key="5">
    <source>
        <dbReference type="ARBA" id="ARBA00022884"/>
    </source>
</evidence>
<proteinExistence type="inferred from homology"/>
<dbReference type="SUPFAM" id="SSF117130">
    <property type="entry name" value="CsrA-like"/>
    <property type="match status" value="1"/>
</dbReference>
<dbReference type="RefSeq" id="WP_250856884.1">
    <property type="nucleotide sequence ID" value="NZ_JAGSOJ010000001.1"/>
</dbReference>
<dbReference type="HAMAP" id="MF_00167">
    <property type="entry name" value="CsrA"/>
    <property type="match status" value="1"/>
</dbReference>
<dbReference type="EMBL" id="JAGSOJ010000001">
    <property type="protein sequence ID" value="MCM1988111.1"/>
    <property type="molecule type" value="Genomic_DNA"/>
</dbReference>
<evidence type="ECO:0000256" key="6">
    <source>
        <dbReference type="HAMAP-Rule" id="MF_00167"/>
    </source>
</evidence>
<dbReference type="InterPro" id="IPR036107">
    <property type="entry name" value="CsrA_sf"/>
</dbReference>
<dbReference type="GO" id="GO:0044781">
    <property type="term" value="P:bacterial-type flagellum organization"/>
    <property type="evidence" value="ECO:0007669"/>
    <property type="project" value="UniProtKB-KW"/>
</dbReference>
<organism evidence="7 8">
    <name type="scientific">Oceanirhabdus seepicola</name>
    <dbReference type="NCBI Taxonomy" id="2828781"/>
    <lineage>
        <taxon>Bacteria</taxon>
        <taxon>Bacillati</taxon>
        <taxon>Bacillota</taxon>
        <taxon>Clostridia</taxon>
        <taxon>Eubacteriales</taxon>
        <taxon>Clostridiaceae</taxon>
        <taxon>Oceanirhabdus</taxon>
    </lineage>
</organism>
<keyword evidence="3 6" id="KW-1005">Bacterial flagellum biogenesis</keyword>